<dbReference type="InterPro" id="IPR047971">
    <property type="entry name" value="ExeM-like"/>
</dbReference>
<accession>A0A1G6S3I3</accession>
<keyword evidence="2" id="KW-0732">Signal</keyword>
<dbReference type="InterPro" id="IPR013783">
    <property type="entry name" value="Ig-like_fold"/>
</dbReference>
<dbReference type="SUPFAM" id="SSF56219">
    <property type="entry name" value="DNase I-like"/>
    <property type="match status" value="1"/>
</dbReference>
<dbReference type="Gene3D" id="3.60.10.10">
    <property type="entry name" value="Endonuclease/exonuclease/phosphatase"/>
    <property type="match status" value="1"/>
</dbReference>
<dbReference type="Proteomes" id="UP000198546">
    <property type="component" value="Chromosome i"/>
</dbReference>
<feature type="chain" id="PRO_5009240235" description="LTD domain-containing protein" evidence="2">
    <location>
        <begin position="34"/>
        <end position="1072"/>
    </location>
</feature>
<dbReference type="Gene3D" id="2.60.40.10">
    <property type="entry name" value="Immunoglobulins"/>
    <property type="match status" value="1"/>
</dbReference>
<gene>
    <name evidence="4" type="ORF">SAMN04489747_0192</name>
</gene>
<evidence type="ECO:0000256" key="1">
    <source>
        <dbReference type="SAM" id="MobiDB-lite"/>
    </source>
</evidence>
<dbReference type="CDD" id="cd10283">
    <property type="entry name" value="MnuA_DNase1-like"/>
    <property type="match status" value="1"/>
</dbReference>
<dbReference type="CDD" id="cd04486">
    <property type="entry name" value="YhcR_OBF_like"/>
    <property type="match status" value="1"/>
</dbReference>
<dbReference type="InterPro" id="IPR001322">
    <property type="entry name" value="Lamin_tail_dom"/>
</dbReference>
<proteinExistence type="predicted"/>
<dbReference type="PROSITE" id="PS51841">
    <property type="entry name" value="LTD"/>
    <property type="match status" value="1"/>
</dbReference>
<dbReference type="Pfam" id="PF03372">
    <property type="entry name" value="Exo_endo_phos"/>
    <property type="match status" value="1"/>
</dbReference>
<feature type="domain" description="LTD" evidence="3">
    <location>
        <begin position="28"/>
        <end position="143"/>
    </location>
</feature>
<dbReference type="GO" id="GO:0003824">
    <property type="term" value="F:catalytic activity"/>
    <property type="evidence" value="ECO:0007669"/>
    <property type="project" value="InterPro"/>
</dbReference>
<keyword evidence="5" id="KW-1185">Reference proteome</keyword>
<sequence length="1072" mass="111141">MTSSTRALAAALTGLATLTASLSLTTLGTPAQAAPATDLVISEYVEGTGNNKALEIWNGTGAPVDLSGYQLRVAFNGAATANLTIDLTGQVAAGDVHVVAASGAVAAVTGAADQTTGAGLWNGDDAIALVRGGAVVDSFGQRGVDPGAEWGSGPVSTQDATLRRLPSVCEGDRTDDDAFDPARQWQGLPVDTFDGLGSHTADCGGDPGTPAAVVLNEFSASTAGTDVEYLEVTGPAGADLTGLTVLQVEGDATSSAQGDVVSAHPVGSADADGRWLGELPANTLQNGSLSLLLVTGYTGQVTLDADLDGTLDEGLGLEVVDSVAVLDGGAGDLGYGPTVLTPGYDGSDFTVGGASRIPDGTDTDATSDWVRNDFDLAGVPGQQGSLTAGEALNTPGAENRTTPAGPGPGEPLVCGDPRTAVGAVQGTTDTSPLAGTSTTVEGTVVGDFQTGGFDGFYLQDAGDGDEASSDGIFVYAPGAGDVALGDTVRVAGAVSEFRGQTQLTATDQEVCASGGELPTAEQLTLPLDDAEAERHEGMRVTFGQSLTILEYFDYGRYGEIALGLDRQYQPTALFAPGSPEAEALLAKNLAERITLDDGRSVQNPDPARHPDGGEFTLENTFRGGDLVTDATGVLDWRFDEWRIQPTEGAEVTSTNPRPEVPEVGGTTTVASFNVLNYFTTLGERGADTPEEFERQEAKIVAALSEMDADVVGLIEIENNGGQAVDTLVEALNAEVGAGTYESVDTGVIGTDQITTAFIYQPAEVTPTGGFATLTTADDPRFLDQLNRPALAQTFTDLGTGGAVTVAVNHLKSKGSGCEAVGDPEDPDGQGNCNGVRTEAAKALSDWLADDPTGTGVEEQLIIGDLNSYDHEDPITALEEAGWTDLLLRDQGERAYSYVFDGMLGYLDYALANEALVDQVTEAEDWRINSDEPSLLDYDTSFKAPAQDAVFAPDPYRSSDHDPVLVGMDLQADDVTAPELRLTASPARIWPPNNKAVLVEVDVEAVDDSGEEVTVELVSAEAEGRRANVKTYDDERTFRVVAAKDAVYTFTYRATDGAGNSTTESVTVEVTQR</sequence>
<dbReference type="NCBIfam" id="NF033681">
    <property type="entry name" value="ExeM_NucH_DNase"/>
    <property type="match status" value="1"/>
</dbReference>
<dbReference type="GO" id="GO:0005975">
    <property type="term" value="P:carbohydrate metabolic process"/>
    <property type="evidence" value="ECO:0007669"/>
    <property type="project" value="UniProtKB-ARBA"/>
</dbReference>
<dbReference type="STRING" id="675864.SAMN04489747_0192"/>
<organism evidence="4 5">
    <name type="scientific">Auraticoccus monumenti</name>
    <dbReference type="NCBI Taxonomy" id="675864"/>
    <lineage>
        <taxon>Bacteria</taxon>
        <taxon>Bacillati</taxon>
        <taxon>Actinomycetota</taxon>
        <taxon>Actinomycetes</taxon>
        <taxon>Propionibacteriales</taxon>
        <taxon>Propionibacteriaceae</taxon>
        <taxon>Auraticoccus</taxon>
    </lineage>
</organism>
<dbReference type="PANTHER" id="PTHR42834">
    <property type="entry name" value="ENDONUCLEASE/EXONUCLEASE/PHOSPHATASE FAMILY PROTEIN (AFU_ORTHOLOGUE AFUA_3G09210)"/>
    <property type="match status" value="1"/>
</dbReference>
<name>A0A1G6S3I3_9ACTN</name>
<dbReference type="AlphaFoldDB" id="A0A1G6S3I3"/>
<dbReference type="Pfam" id="PF00932">
    <property type="entry name" value="LTD"/>
    <property type="match status" value="1"/>
</dbReference>
<dbReference type="InterPro" id="IPR036691">
    <property type="entry name" value="Endo/exonu/phosph_ase_sf"/>
</dbReference>
<evidence type="ECO:0000313" key="4">
    <source>
        <dbReference type="EMBL" id="SDD10746.1"/>
    </source>
</evidence>
<evidence type="ECO:0000313" key="5">
    <source>
        <dbReference type="Proteomes" id="UP000198546"/>
    </source>
</evidence>
<dbReference type="RefSeq" id="WP_090589751.1">
    <property type="nucleotide sequence ID" value="NZ_LT629688.1"/>
</dbReference>
<feature type="region of interest" description="Disordered" evidence="1">
    <location>
        <begin position="379"/>
        <end position="410"/>
    </location>
</feature>
<dbReference type="PANTHER" id="PTHR42834:SF1">
    <property type="entry name" value="ENDONUCLEASE_EXONUCLEASE_PHOSPHATASE FAMILY PROTEIN (AFU_ORTHOLOGUE AFUA_3G09210)"/>
    <property type="match status" value="1"/>
</dbReference>
<protein>
    <recommendedName>
        <fullName evidence="3">LTD domain-containing protein</fullName>
    </recommendedName>
</protein>
<feature type="signal peptide" evidence="2">
    <location>
        <begin position="1"/>
        <end position="33"/>
    </location>
</feature>
<dbReference type="EMBL" id="LT629688">
    <property type="protein sequence ID" value="SDD10746.1"/>
    <property type="molecule type" value="Genomic_DNA"/>
</dbReference>
<evidence type="ECO:0000256" key="2">
    <source>
        <dbReference type="SAM" id="SignalP"/>
    </source>
</evidence>
<dbReference type="OrthoDB" id="1016457at2"/>
<reference evidence="4 5" key="1">
    <citation type="submission" date="2016-10" db="EMBL/GenBank/DDBJ databases">
        <authorList>
            <person name="de Groot N.N."/>
        </authorList>
    </citation>
    <scope>NUCLEOTIDE SEQUENCE [LARGE SCALE GENOMIC DNA]</scope>
    <source>
        <strain evidence="4 5">MON 2.2</strain>
    </source>
</reference>
<evidence type="ECO:0000259" key="3">
    <source>
        <dbReference type="PROSITE" id="PS51841"/>
    </source>
</evidence>
<dbReference type="InterPro" id="IPR005135">
    <property type="entry name" value="Endo/exonuclease/phosphatase"/>
</dbReference>